<evidence type="ECO:0000313" key="4">
    <source>
        <dbReference type="Proteomes" id="UP000305067"/>
    </source>
</evidence>
<feature type="coiled-coil region" evidence="1">
    <location>
        <begin position="194"/>
        <end position="221"/>
    </location>
</feature>
<feature type="compositionally biased region" description="Polar residues" evidence="2">
    <location>
        <begin position="266"/>
        <end position="278"/>
    </location>
</feature>
<sequence length="434" mass="47641">MGGRSRIGSETRTRTRNGSISSIASSYRVPQYGSTPRFRPPEPKWKGLTMDAAKWTFTSSELQGLVSQSIRQSAESSSIRLLHPTVLNNELPAEISHLQAERTDLTTRYKVLTRKRNALLGNLSSQSELREESHDTSGTSTRTVEELGTACATLDTLAEDLLSNAEQIAQLTSLREIHSYSALAMALRKLNGSFVKQVADNQKLRDRINALEAEKEEAWKQAESVANDFDALAEQVPEDVLPESAKSVPLSRRVSRRKSRYGAETQLRSSSSTRNQRFSASSGNAASLSARSTYYGESSVPPVPPIPRARGARLGIVTNHSSMRDDLSTHENSAMYHAQQELYDMLGISTSRARRHRSFSGGRDSPSVPPTPPGEESDSAVFVRPKRPSSLPGSASLNDMYDSASADVRLLLLAGLSFTDPSHSNTPFCRRWAS</sequence>
<dbReference type="Proteomes" id="UP000305067">
    <property type="component" value="Unassembled WGS sequence"/>
</dbReference>
<feature type="region of interest" description="Disordered" evidence="2">
    <location>
        <begin position="243"/>
        <end position="288"/>
    </location>
</feature>
<feature type="region of interest" description="Disordered" evidence="2">
    <location>
        <begin position="353"/>
        <end position="395"/>
    </location>
</feature>
<feature type="compositionally biased region" description="Polar residues" evidence="2">
    <location>
        <begin position="16"/>
        <end position="25"/>
    </location>
</feature>
<feature type="region of interest" description="Disordered" evidence="2">
    <location>
        <begin position="123"/>
        <end position="144"/>
    </location>
</feature>
<dbReference type="OrthoDB" id="3271284at2759"/>
<proteinExistence type="predicted"/>
<dbReference type="STRING" id="1884261.A0A5C3QPI8"/>
<accession>A0A5C3QPI8</accession>
<feature type="region of interest" description="Disordered" evidence="2">
    <location>
        <begin position="1"/>
        <end position="44"/>
    </location>
</feature>
<gene>
    <name evidence="3" type="ORF">BDV98DRAFT_639374</name>
</gene>
<feature type="compositionally biased region" description="Low complexity" evidence="2">
    <location>
        <begin position="279"/>
        <end position="288"/>
    </location>
</feature>
<evidence type="ECO:0000256" key="1">
    <source>
        <dbReference type="SAM" id="Coils"/>
    </source>
</evidence>
<organism evidence="3 4">
    <name type="scientific">Pterulicium gracile</name>
    <dbReference type="NCBI Taxonomy" id="1884261"/>
    <lineage>
        <taxon>Eukaryota</taxon>
        <taxon>Fungi</taxon>
        <taxon>Dikarya</taxon>
        <taxon>Basidiomycota</taxon>
        <taxon>Agaricomycotina</taxon>
        <taxon>Agaricomycetes</taxon>
        <taxon>Agaricomycetidae</taxon>
        <taxon>Agaricales</taxon>
        <taxon>Pleurotineae</taxon>
        <taxon>Pterulaceae</taxon>
        <taxon>Pterulicium</taxon>
    </lineage>
</organism>
<name>A0A5C3QPI8_9AGAR</name>
<dbReference type="EMBL" id="ML178819">
    <property type="protein sequence ID" value="TFL03903.1"/>
    <property type="molecule type" value="Genomic_DNA"/>
</dbReference>
<keyword evidence="4" id="KW-1185">Reference proteome</keyword>
<protein>
    <submittedName>
        <fullName evidence="3">Uncharacterized protein</fullName>
    </submittedName>
</protein>
<evidence type="ECO:0000313" key="3">
    <source>
        <dbReference type="EMBL" id="TFL03903.1"/>
    </source>
</evidence>
<reference evidence="3 4" key="1">
    <citation type="journal article" date="2019" name="Nat. Ecol. Evol.">
        <title>Megaphylogeny resolves global patterns of mushroom evolution.</title>
        <authorList>
            <person name="Varga T."/>
            <person name="Krizsan K."/>
            <person name="Foldi C."/>
            <person name="Dima B."/>
            <person name="Sanchez-Garcia M."/>
            <person name="Sanchez-Ramirez S."/>
            <person name="Szollosi G.J."/>
            <person name="Szarkandi J.G."/>
            <person name="Papp V."/>
            <person name="Albert L."/>
            <person name="Andreopoulos W."/>
            <person name="Angelini C."/>
            <person name="Antonin V."/>
            <person name="Barry K.W."/>
            <person name="Bougher N.L."/>
            <person name="Buchanan P."/>
            <person name="Buyck B."/>
            <person name="Bense V."/>
            <person name="Catcheside P."/>
            <person name="Chovatia M."/>
            <person name="Cooper J."/>
            <person name="Damon W."/>
            <person name="Desjardin D."/>
            <person name="Finy P."/>
            <person name="Geml J."/>
            <person name="Haridas S."/>
            <person name="Hughes K."/>
            <person name="Justo A."/>
            <person name="Karasinski D."/>
            <person name="Kautmanova I."/>
            <person name="Kiss B."/>
            <person name="Kocsube S."/>
            <person name="Kotiranta H."/>
            <person name="LaButti K.M."/>
            <person name="Lechner B.E."/>
            <person name="Liimatainen K."/>
            <person name="Lipzen A."/>
            <person name="Lukacs Z."/>
            <person name="Mihaltcheva S."/>
            <person name="Morgado L.N."/>
            <person name="Niskanen T."/>
            <person name="Noordeloos M.E."/>
            <person name="Ohm R.A."/>
            <person name="Ortiz-Santana B."/>
            <person name="Ovrebo C."/>
            <person name="Racz N."/>
            <person name="Riley R."/>
            <person name="Savchenko A."/>
            <person name="Shiryaev A."/>
            <person name="Soop K."/>
            <person name="Spirin V."/>
            <person name="Szebenyi C."/>
            <person name="Tomsovsky M."/>
            <person name="Tulloss R.E."/>
            <person name="Uehling J."/>
            <person name="Grigoriev I.V."/>
            <person name="Vagvolgyi C."/>
            <person name="Papp T."/>
            <person name="Martin F.M."/>
            <person name="Miettinen O."/>
            <person name="Hibbett D.S."/>
            <person name="Nagy L.G."/>
        </authorList>
    </citation>
    <scope>NUCLEOTIDE SEQUENCE [LARGE SCALE GENOMIC DNA]</scope>
    <source>
        <strain evidence="3 4">CBS 309.79</strain>
    </source>
</reference>
<dbReference type="AlphaFoldDB" id="A0A5C3QPI8"/>
<keyword evidence="1" id="KW-0175">Coiled coil</keyword>
<evidence type="ECO:0000256" key="2">
    <source>
        <dbReference type="SAM" id="MobiDB-lite"/>
    </source>
</evidence>